<gene>
    <name evidence="2" type="ORF">DSYM_08670</name>
</gene>
<reference evidence="2" key="1">
    <citation type="journal article" name="DNA Res.">
        <title>The physiological potential of anammox bacteria as revealed by their core genome structure.</title>
        <authorList>
            <person name="Okubo T."/>
            <person name="Toyoda A."/>
            <person name="Fukuhara K."/>
            <person name="Uchiyama I."/>
            <person name="Harigaya Y."/>
            <person name="Kuroiwa M."/>
            <person name="Suzuki T."/>
            <person name="Murakami Y."/>
            <person name="Suwa Y."/>
            <person name="Takami H."/>
        </authorList>
    </citation>
    <scope>NUCLEOTIDE SEQUENCE</scope>
    <source>
        <strain evidence="2">317325-3</strain>
    </source>
</reference>
<feature type="transmembrane region" description="Helical" evidence="1">
    <location>
        <begin position="144"/>
        <end position="163"/>
    </location>
</feature>
<keyword evidence="1" id="KW-0812">Transmembrane</keyword>
<dbReference type="KEGG" id="ddz:DSYM_08670"/>
<dbReference type="AlphaFoldDB" id="A0A809R069"/>
<organism evidence="2 3">
    <name type="scientific">Candidatus Desulfobacillus denitrificans</name>
    <dbReference type="NCBI Taxonomy" id="2608985"/>
    <lineage>
        <taxon>Bacteria</taxon>
        <taxon>Pseudomonadati</taxon>
        <taxon>Pseudomonadota</taxon>
        <taxon>Betaproteobacteria</taxon>
        <taxon>Candidatus Desulfobacillus</taxon>
    </lineage>
</organism>
<protein>
    <submittedName>
        <fullName evidence="2">Uncharacterized protein</fullName>
    </submittedName>
</protein>
<evidence type="ECO:0000313" key="2">
    <source>
        <dbReference type="EMBL" id="BBO20168.1"/>
    </source>
</evidence>
<keyword evidence="1" id="KW-0472">Membrane</keyword>
<proteinExistence type="predicted"/>
<evidence type="ECO:0000313" key="3">
    <source>
        <dbReference type="Proteomes" id="UP000662914"/>
    </source>
</evidence>
<feature type="transmembrane region" description="Helical" evidence="1">
    <location>
        <begin position="90"/>
        <end position="108"/>
    </location>
</feature>
<name>A0A809R069_9PROT</name>
<evidence type="ECO:0000256" key="1">
    <source>
        <dbReference type="SAM" id="Phobius"/>
    </source>
</evidence>
<keyword evidence="1" id="KW-1133">Transmembrane helix</keyword>
<accession>A0A809R069</accession>
<feature type="transmembrane region" description="Helical" evidence="1">
    <location>
        <begin position="57"/>
        <end position="78"/>
    </location>
</feature>
<dbReference type="Proteomes" id="UP000662914">
    <property type="component" value="Chromosome"/>
</dbReference>
<sequence>MNRQQAIAVGVAAANLALVLAFPPYDYVSMATGYVPTFSGFHFIGAVPPNSLLNSQFLALEEIVILINAGIAWLLLRGGSAQKGRRIGRGQRGVLGLMAVNLVLILLFPPFENYYAITKAVLPSFDGFYFIFGDNAQRQIVASLLYIEAALILINGGLLWLLFAERRDDGELTAEEKRALAKALRDRQRGD</sequence>
<dbReference type="EMBL" id="AP021857">
    <property type="protein sequence ID" value="BBO20168.1"/>
    <property type="molecule type" value="Genomic_DNA"/>
</dbReference>